<protein>
    <submittedName>
        <fullName evidence="1">Uncharacterized protein</fullName>
    </submittedName>
</protein>
<organism evidence="1 2">
    <name type="scientific">Mortierella alpina</name>
    <name type="common">Oleaginous fungus</name>
    <name type="synonym">Mortierella renispora</name>
    <dbReference type="NCBI Taxonomy" id="64518"/>
    <lineage>
        <taxon>Eukaryota</taxon>
        <taxon>Fungi</taxon>
        <taxon>Fungi incertae sedis</taxon>
        <taxon>Mucoromycota</taxon>
        <taxon>Mortierellomycotina</taxon>
        <taxon>Mortierellomycetes</taxon>
        <taxon>Mortierellales</taxon>
        <taxon>Mortierellaceae</taxon>
        <taxon>Mortierella</taxon>
    </lineage>
</organism>
<comment type="caution">
    <text evidence="1">The sequence shown here is derived from an EMBL/GenBank/DDBJ whole genome shotgun (WGS) entry which is preliminary data.</text>
</comment>
<dbReference type="AlphaFoldDB" id="A0A9P7ZVW5"/>
<gene>
    <name evidence="1" type="ORF">KVV02_005865</name>
</gene>
<dbReference type="EMBL" id="JAIFTL010001158">
    <property type="protein sequence ID" value="KAG9319023.1"/>
    <property type="molecule type" value="Genomic_DNA"/>
</dbReference>
<feature type="non-terminal residue" evidence="1">
    <location>
        <position position="1"/>
    </location>
</feature>
<sequence>DAEERLVSWAYRHIKGNLCYEILRVHEKQNKYKELHLESIDNMLGLLMYQRCMFGNHDLVLKEVNPQLVEHAFGRIKIIKGHAVTVMDEPFVSLAVQNYFAAIDPYFAREVRKRMVKSSAIEQGCVFERFM</sequence>
<accession>A0A9P7ZVW5</accession>
<name>A0A9P7ZVW5_MORAP</name>
<dbReference type="Proteomes" id="UP000717515">
    <property type="component" value="Unassembled WGS sequence"/>
</dbReference>
<evidence type="ECO:0000313" key="1">
    <source>
        <dbReference type="EMBL" id="KAG9319023.1"/>
    </source>
</evidence>
<feature type="non-terminal residue" evidence="1">
    <location>
        <position position="131"/>
    </location>
</feature>
<reference evidence="1" key="1">
    <citation type="submission" date="2021-07" db="EMBL/GenBank/DDBJ databases">
        <title>Draft genome of Mortierella alpina, strain LL118, isolated from an aspen leaf litter sample.</title>
        <authorList>
            <person name="Yang S."/>
            <person name="Vinatzer B.A."/>
        </authorList>
    </citation>
    <scope>NUCLEOTIDE SEQUENCE</scope>
    <source>
        <strain evidence="1">LL118</strain>
    </source>
</reference>
<evidence type="ECO:0000313" key="2">
    <source>
        <dbReference type="Proteomes" id="UP000717515"/>
    </source>
</evidence>
<proteinExistence type="predicted"/>